<evidence type="ECO:0000256" key="1">
    <source>
        <dbReference type="SAM" id="MobiDB-lite"/>
    </source>
</evidence>
<sequence>MAEQGSAVSSSPNQHILSSSSSDYTAPAPLKFLISNLKTLIPHPLTAENYHIWRIQILQHFSQTATLN</sequence>
<keyword evidence="3" id="KW-1185">Reference proteome</keyword>
<accession>A0A2I0VPU7</accession>
<dbReference type="Proteomes" id="UP000233837">
    <property type="component" value="Unassembled WGS sequence"/>
</dbReference>
<reference evidence="2 3" key="1">
    <citation type="journal article" date="2016" name="Sci. Rep.">
        <title>The Dendrobium catenatum Lindl. genome sequence provides insights into polysaccharide synthase, floral development and adaptive evolution.</title>
        <authorList>
            <person name="Zhang G.Q."/>
            <person name="Xu Q."/>
            <person name="Bian C."/>
            <person name="Tsai W.C."/>
            <person name="Yeh C.M."/>
            <person name="Liu K.W."/>
            <person name="Yoshida K."/>
            <person name="Zhang L.S."/>
            <person name="Chang S.B."/>
            <person name="Chen F."/>
            <person name="Shi Y."/>
            <person name="Su Y.Y."/>
            <person name="Zhang Y.Q."/>
            <person name="Chen L.J."/>
            <person name="Yin Y."/>
            <person name="Lin M."/>
            <person name="Huang H."/>
            <person name="Deng H."/>
            <person name="Wang Z.W."/>
            <person name="Zhu S.L."/>
            <person name="Zhao X."/>
            <person name="Deng C."/>
            <person name="Niu S.C."/>
            <person name="Huang J."/>
            <person name="Wang M."/>
            <person name="Liu G.H."/>
            <person name="Yang H.J."/>
            <person name="Xiao X.J."/>
            <person name="Hsiao Y.Y."/>
            <person name="Wu W.L."/>
            <person name="Chen Y.Y."/>
            <person name="Mitsuda N."/>
            <person name="Ohme-Takagi M."/>
            <person name="Luo Y.B."/>
            <person name="Van de Peer Y."/>
            <person name="Liu Z.J."/>
        </authorList>
    </citation>
    <scope>NUCLEOTIDE SEQUENCE [LARGE SCALE GENOMIC DNA]</scope>
    <source>
        <tissue evidence="2">The whole plant</tissue>
    </source>
</reference>
<evidence type="ECO:0000313" key="2">
    <source>
        <dbReference type="EMBL" id="PKU65413.1"/>
    </source>
</evidence>
<organism evidence="2 3">
    <name type="scientific">Dendrobium catenatum</name>
    <dbReference type="NCBI Taxonomy" id="906689"/>
    <lineage>
        <taxon>Eukaryota</taxon>
        <taxon>Viridiplantae</taxon>
        <taxon>Streptophyta</taxon>
        <taxon>Embryophyta</taxon>
        <taxon>Tracheophyta</taxon>
        <taxon>Spermatophyta</taxon>
        <taxon>Magnoliopsida</taxon>
        <taxon>Liliopsida</taxon>
        <taxon>Asparagales</taxon>
        <taxon>Orchidaceae</taxon>
        <taxon>Epidendroideae</taxon>
        <taxon>Malaxideae</taxon>
        <taxon>Dendrobiinae</taxon>
        <taxon>Dendrobium</taxon>
    </lineage>
</organism>
<name>A0A2I0VPU7_9ASPA</name>
<dbReference type="EMBL" id="KZ503342">
    <property type="protein sequence ID" value="PKU65413.1"/>
    <property type="molecule type" value="Genomic_DNA"/>
</dbReference>
<gene>
    <name evidence="2" type="ORF">MA16_Dca013558</name>
</gene>
<evidence type="ECO:0008006" key="4">
    <source>
        <dbReference type="Google" id="ProtNLM"/>
    </source>
</evidence>
<feature type="region of interest" description="Disordered" evidence="1">
    <location>
        <begin position="1"/>
        <end position="23"/>
    </location>
</feature>
<dbReference type="AlphaFoldDB" id="A0A2I0VPU7"/>
<protein>
    <recommendedName>
        <fullName evidence="4">Retrotransposon Copia-like N-terminal domain-containing protein</fullName>
    </recommendedName>
</protein>
<proteinExistence type="predicted"/>
<reference evidence="2 3" key="2">
    <citation type="journal article" date="2017" name="Nature">
        <title>The Apostasia genome and the evolution of orchids.</title>
        <authorList>
            <person name="Zhang G.Q."/>
            <person name="Liu K.W."/>
            <person name="Li Z."/>
            <person name="Lohaus R."/>
            <person name="Hsiao Y.Y."/>
            <person name="Niu S.C."/>
            <person name="Wang J.Y."/>
            <person name="Lin Y.C."/>
            <person name="Xu Q."/>
            <person name="Chen L.J."/>
            <person name="Yoshida K."/>
            <person name="Fujiwara S."/>
            <person name="Wang Z.W."/>
            <person name="Zhang Y.Q."/>
            <person name="Mitsuda N."/>
            <person name="Wang M."/>
            <person name="Liu G.H."/>
            <person name="Pecoraro L."/>
            <person name="Huang H.X."/>
            <person name="Xiao X.J."/>
            <person name="Lin M."/>
            <person name="Wu X.Y."/>
            <person name="Wu W.L."/>
            <person name="Chen Y.Y."/>
            <person name="Chang S.B."/>
            <person name="Sakamoto S."/>
            <person name="Ohme-Takagi M."/>
            <person name="Yagi M."/>
            <person name="Zeng S.J."/>
            <person name="Shen C.Y."/>
            <person name="Yeh C.M."/>
            <person name="Luo Y.B."/>
            <person name="Tsai W.C."/>
            <person name="Van de Peer Y."/>
            <person name="Liu Z.J."/>
        </authorList>
    </citation>
    <scope>NUCLEOTIDE SEQUENCE [LARGE SCALE GENOMIC DNA]</scope>
    <source>
        <tissue evidence="2">The whole plant</tissue>
    </source>
</reference>
<evidence type="ECO:0000313" key="3">
    <source>
        <dbReference type="Proteomes" id="UP000233837"/>
    </source>
</evidence>